<dbReference type="GO" id="GO:0003700">
    <property type="term" value="F:DNA-binding transcription factor activity"/>
    <property type="evidence" value="ECO:0007669"/>
    <property type="project" value="InterPro"/>
</dbReference>
<dbReference type="InterPro" id="IPR001089">
    <property type="entry name" value="Chemokine_CXC"/>
</dbReference>
<dbReference type="SMART" id="SM00338">
    <property type="entry name" value="BRLZ"/>
    <property type="match status" value="1"/>
</dbReference>
<feature type="compositionally biased region" description="Basic residues" evidence="4">
    <location>
        <begin position="60"/>
        <end position="77"/>
    </location>
</feature>
<feature type="region of interest" description="Disordered" evidence="4">
    <location>
        <begin position="1"/>
        <end position="80"/>
    </location>
</feature>
<dbReference type="FunFam" id="2.40.50.40:FF:000004">
    <property type="entry name" value="C-X-C motif chemokine"/>
    <property type="match status" value="1"/>
</dbReference>
<dbReference type="InterPro" id="IPR001811">
    <property type="entry name" value="Chemokine_IL8-like_dom"/>
</dbReference>
<evidence type="ECO:0000256" key="4">
    <source>
        <dbReference type="SAM" id="MobiDB-lite"/>
    </source>
</evidence>
<dbReference type="PANTHER" id="PTHR12015:SF198">
    <property type="entry name" value="PLATELET BASIC PROTEIN"/>
    <property type="match status" value="1"/>
</dbReference>
<evidence type="ECO:0000256" key="2">
    <source>
        <dbReference type="ARBA" id="ARBA00010665"/>
    </source>
</evidence>
<dbReference type="InterPro" id="IPR039809">
    <property type="entry name" value="Chemokine_b/g/d"/>
</dbReference>
<name>Q80GR0_9ALPH</name>
<reference evidence="6" key="1">
    <citation type="journal article" date="2009" name="Avian Dis.">
        <title>Latency of Marek's disease virus (MDV) in a reticuloendotheliosis virus-transformed T-cell line. II: expression of the latent MDV genome.</title>
        <authorList>
            <person name="Arumugaswami V."/>
            <person name="Kumar P.M."/>
            <person name="Konjufca V."/>
            <person name="Dienglewicz R.L."/>
            <person name="Reddy S.M."/>
            <person name="Parcells M.S."/>
        </authorList>
    </citation>
    <scope>NUCLEOTIDE SEQUENCE</scope>
    <source>
        <strain evidence="6">RB1B</strain>
    </source>
</reference>
<sequence>MSQEPEPGAMPYSPADDPSPLDLSLGSTSRRKKRKSHDIPNSPSKHPFPDGLSEEEKQKLERRRKRNRDAARRRRRKQTDYVDKLHEACEELQRANEHLRISLESLAVDKRCKCVKVTNRPTGLGPIIAVDVIPPGIHCRRTEIIFALKKNRKVCVDPEAPWVQQFIKKLERQHRTRKENLMVGEDGGKSTVGPVKNTIEPTPPTIGSHICL</sequence>
<dbReference type="PROSITE" id="PS50217">
    <property type="entry name" value="BZIP"/>
    <property type="match status" value="1"/>
</dbReference>
<dbReference type="InterPro" id="IPR046347">
    <property type="entry name" value="bZIP_sf"/>
</dbReference>
<dbReference type="Gene3D" id="2.40.50.40">
    <property type="match status" value="1"/>
</dbReference>
<dbReference type="SUPFAM" id="SSF57959">
    <property type="entry name" value="Leucine zipper domain"/>
    <property type="match status" value="1"/>
</dbReference>
<evidence type="ECO:0000313" key="6">
    <source>
        <dbReference type="EMBL" id="AAP06945.1"/>
    </source>
</evidence>
<accession>Q80GR0</accession>
<organism evidence="6">
    <name type="scientific">Gallid alphaherpesvirus 2</name>
    <dbReference type="NCBI Taxonomy" id="10390"/>
    <lineage>
        <taxon>Viruses</taxon>
        <taxon>Duplodnaviria</taxon>
        <taxon>Heunggongvirae</taxon>
        <taxon>Peploviricota</taxon>
        <taxon>Herviviricetes</taxon>
        <taxon>Herpesvirales</taxon>
        <taxon>Orthoherpesviridae</taxon>
        <taxon>Alphaherpesvirinae</taxon>
        <taxon>Mardivirus</taxon>
        <taxon>Mardivirus gallidalpha2</taxon>
    </lineage>
</organism>
<dbReference type="Pfam" id="PF00048">
    <property type="entry name" value="IL8"/>
    <property type="match status" value="1"/>
</dbReference>
<proteinExistence type="evidence at transcript level"/>
<dbReference type="InterPro" id="IPR004827">
    <property type="entry name" value="bZIP"/>
</dbReference>
<dbReference type="Gene3D" id="1.20.5.170">
    <property type="match status" value="1"/>
</dbReference>
<evidence type="ECO:0000256" key="3">
    <source>
        <dbReference type="ARBA" id="ARBA00022525"/>
    </source>
</evidence>
<dbReference type="SUPFAM" id="SSF54117">
    <property type="entry name" value="Interleukin 8-like chemokines"/>
    <property type="match status" value="1"/>
</dbReference>
<dbReference type="GO" id="GO:0008009">
    <property type="term" value="F:chemokine activity"/>
    <property type="evidence" value="ECO:0007669"/>
    <property type="project" value="InterPro"/>
</dbReference>
<comment type="subcellular location">
    <subcellularLocation>
        <location evidence="1">Secreted</location>
    </subcellularLocation>
</comment>
<dbReference type="CDD" id="cd00273">
    <property type="entry name" value="Chemokine_CXC"/>
    <property type="match status" value="1"/>
</dbReference>
<comment type="similarity">
    <text evidence="2">Belongs to the intercrine alpha (chemokine CxC) family.</text>
</comment>
<dbReference type="GO" id="GO:0005576">
    <property type="term" value="C:extracellular region"/>
    <property type="evidence" value="ECO:0007669"/>
    <property type="project" value="UniProtKB-SubCell"/>
</dbReference>
<dbReference type="PROSITE" id="PS00036">
    <property type="entry name" value="BZIP_BASIC"/>
    <property type="match status" value="1"/>
</dbReference>
<dbReference type="Pfam" id="PF00170">
    <property type="entry name" value="bZIP_1"/>
    <property type="match status" value="1"/>
</dbReference>
<dbReference type="PRINTS" id="PR00437">
    <property type="entry name" value="SMALLCYTKCXC"/>
</dbReference>
<dbReference type="InterPro" id="IPR033899">
    <property type="entry name" value="CXC_Chemokine_domain"/>
</dbReference>
<dbReference type="GO" id="GO:0006952">
    <property type="term" value="P:defense response"/>
    <property type="evidence" value="ECO:0007669"/>
    <property type="project" value="InterPro"/>
</dbReference>
<evidence type="ECO:0000259" key="5">
    <source>
        <dbReference type="PROSITE" id="PS50217"/>
    </source>
</evidence>
<keyword evidence="3" id="KW-0964">Secreted</keyword>
<dbReference type="InterPro" id="IPR036048">
    <property type="entry name" value="Interleukin_8-like_sf"/>
</dbReference>
<dbReference type="PANTHER" id="PTHR12015">
    <property type="entry name" value="SMALL INDUCIBLE CYTOKINE A"/>
    <property type="match status" value="1"/>
</dbReference>
<dbReference type="SMART" id="SM00199">
    <property type="entry name" value="SCY"/>
    <property type="match status" value="1"/>
</dbReference>
<protein>
    <submittedName>
        <fullName evidence="6">Meq/vIL8</fullName>
    </submittedName>
</protein>
<dbReference type="GO" id="GO:0006955">
    <property type="term" value="P:immune response"/>
    <property type="evidence" value="ECO:0007669"/>
    <property type="project" value="InterPro"/>
</dbReference>
<feature type="domain" description="BZIP" evidence="5">
    <location>
        <begin position="57"/>
        <end position="106"/>
    </location>
</feature>
<evidence type="ECO:0000256" key="1">
    <source>
        <dbReference type="ARBA" id="ARBA00004613"/>
    </source>
</evidence>
<dbReference type="EMBL" id="AY243339">
    <property type="protein sequence ID" value="AAP06945.1"/>
    <property type="molecule type" value="mRNA"/>
</dbReference>